<keyword evidence="1 7" id="KW-0560">Oxidoreductase</keyword>
<dbReference type="NCBIfam" id="TIGR00401">
    <property type="entry name" value="msrA"/>
    <property type="match status" value="1"/>
</dbReference>
<dbReference type="InterPro" id="IPR002579">
    <property type="entry name" value="Met_Sox_Rdtase_MsrB_dom"/>
</dbReference>
<accession>A0A7G1I254</accession>
<comment type="catalytic activity">
    <reaction evidence="4 7">
        <text>L-methionyl-[protein] + [thioredoxin]-disulfide + H2O = L-methionyl-(S)-S-oxide-[protein] + [thioredoxin]-dithiol</text>
        <dbReference type="Rhea" id="RHEA:14217"/>
        <dbReference type="Rhea" id="RHEA-COMP:10698"/>
        <dbReference type="Rhea" id="RHEA-COMP:10700"/>
        <dbReference type="Rhea" id="RHEA-COMP:12313"/>
        <dbReference type="Rhea" id="RHEA-COMP:12315"/>
        <dbReference type="ChEBI" id="CHEBI:15377"/>
        <dbReference type="ChEBI" id="CHEBI:16044"/>
        <dbReference type="ChEBI" id="CHEBI:29950"/>
        <dbReference type="ChEBI" id="CHEBI:44120"/>
        <dbReference type="ChEBI" id="CHEBI:50058"/>
        <dbReference type="EC" id="1.8.4.11"/>
    </reaction>
</comment>
<dbReference type="PANTHER" id="PTHR42799">
    <property type="entry name" value="MITOCHONDRIAL PEPTIDE METHIONINE SULFOXIDE REDUCTASE"/>
    <property type="match status" value="1"/>
</dbReference>
<dbReference type="GO" id="GO:0005737">
    <property type="term" value="C:cytoplasm"/>
    <property type="evidence" value="ECO:0007669"/>
    <property type="project" value="TreeGrafter"/>
</dbReference>
<dbReference type="Proteomes" id="UP000594042">
    <property type="component" value="Chromosome"/>
</dbReference>
<evidence type="ECO:0000313" key="10">
    <source>
        <dbReference type="Proteomes" id="UP000594042"/>
    </source>
</evidence>
<protein>
    <recommendedName>
        <fullName evidence="7">Peptide methionine sulfoxide reductase MsrA</fullName>
        <shortName evidence="7">Protein-methionine-S-oxide reductase</shortName>
        <ecNumber evidence="7">1.8.4.11</ecNumber>
    </recommendedName>
    <alternativeName>
        <fullName evidence="7">Peptide-methionine (S)-S-oxide reductase</fullName>
        <shortName evidence="7">Peptide Met(O) reductase</shortName>
    </alternativeName>
</protein>
<dbReference type="GO" id="GO:0034599">
    <property type="term" value="P:cellular response to oxidative stress"/>
    <property type="evidence" value="ECO:0007669"/>
    <property type="project" value="TreeGrafter"/>
</dbReference>
<comment type="function">
    <text evidence="3 7">Has an important function as a repair enzyme for proteins that have been inactivated by oxidation. Catalyzes the reversible oxidation-reduction of methionine sulfoxide in proteins to methionine.</text>
</comment>
<evidence type="ECO:0000313" key="9">
    <source>
        <dbReference type="EMBL" id="BCI64681.1"/>
    </source>
</evidence>
<dbReference type="EC" id="1.8.4.11" evidence="7"/>
<gene>
    <name evidence="7 9" type="primary">msrA</name>
    <name evidence="9" type="ORF">Cop2CBH44_30340</name>
</gene>
<proteinExistence type="inferred from homology"/>
<comment type="catalytic activity">
    <reaction evidence="6 7">
        <text>[thioredoxin]-disulfide + L-methionine + H2O = L-methionine (S)-S-oxide + [thioredoxin]-dithiol</text>
        <dbReference type="Rhea" id="RHEA:19993"/>
        <dbReference type="Rhea" id="RHEA-COMP:10698"/>
        <dbReference type="Rhea" id="RHEA-COMP:10700"/>
        <dbReference type="ChEBI" id="CHEBI:15377"/>
        <dbReference type="ChEBI" id="CHEBI:29950"/>
        <dbReference type="ChEBI" id="CHEBI:50058"/>
        <dbReference type="ChEBI" id="CHEBI:57844"/>
        <dbReference type="ChEBI" id="CHEBI:58772"/>
        <dbReference type="EC" id="1.8.4.11"/>
    </reaction>
</comment>
<dbReference type="PANTHER" id="PTHR42799:SF2">
    <property type="entry name" value="MITOCHONDRIAL PEPTIDE METHIONINE SULFOXIDE REDUCTASE"/>
    <property type="match status" value="1"/>
</dbReference>
<dbReference type="SUPFAM" id="SSF55068">
    <property type="entry name" value="Peptide methionine sulfoxide reductase"/>
    <property type="match status" value="1"/>
</dbReference>
<evidence type="ECO:0000256" key="7">
    <source>
        <dbReference type="HAMAP-Rule" id="MF_01401"/>
    </source>
</evidence>
<dbReference type="Gene3D" id="2.170.150.20">
    <property type="entry name" value="Peptide methionine sulfoxide reductase"/>
    <property type="match status" value="1"/>
</dbReference>
<dbReference type="AlphaFoldDB" id="A0A7G1I254"/>
<dbReference type="PROSITE" id="PS51790">
    <property type="entry name" value="MSRB"/>
    <property type="match status" value="1"/>
</dbReference>
<evidence type="ECO:0000256" key="6">
    <source>
        <dbReference type="ARBA" id="ARBA00048782"/>
    </source>
</evidence>
<dbReference type="InterPro" id="IPR011057">
    <property type="entry name" value="Mss4-like_sf"/>
</dbReference>
<comment type="caution">
    <text evidence="7">Lacks conserved residue(s) required for the propagation of feature annotation.</text>
</comment>
<dbReference type="SUPFAM" id="SSF51316">
    <property type="entry name" value="Mss4-like"/>
    <property type="match status" value="1"/>
</dbReference>
<dbReference type="Pfam" id="PF01625">
    <property type="entry name" value="PMSR"/>
    <property type="match status" value="1"/>
</dbReference>
<comment type="similarity">
    <text evidence="7">Belongs to the MsrA Met sulfoxide reductase family.</text>
</comment>
<comment type="catalytic activity">
    <reaction evidence="5">
        <text>L-methionyl-[protein] + [thioredoxin]-disulfide + H2O = L-methionyl-(R)-S-oxide-[protein] + [thioredoxin]-dithiol</text>
        <dbReference type="Rhea" id="RHEA:24164"/>
        <dbReference type="Rhea" id="RHEA-COMP:10698"/>
        <dbReference type="Rhea" id="RHEA-COMP:10700"/>
        <dbReference type="Rhea" id="RHEA-COMP:12313"/>
        <dbReference type="Rhea" id="RHEA-COMP:12314"/>
        <dbReference type="ChEBI" id="CHEBI:15377"/>
        <dbReference type="ChEBI" id="CHEBI:16044"/>
        <dbReference type="ChEBI" id="CHEBI:29950"/>
        <dbReference type="ChEBI" id="CHEBI:45764"/>
        <dbReference type="ChEBI" id="CHEBI:50058"/>
        <dbReference type="EC" id="1.8.4.12"/>
    </reaction>
</comment>
<evidence type="ECO:0000256" key="4">
    <source>
        <dbReference type="ARBA" id="ARBA00047806"/>
    </source>
</evidence>
<organism evidence="9 10">
    <name type="scientific">Coprobacter secundus subsp. similis</name>
    <dbReference type="NCBI Taxonomy" id="2751153"/>
    <lineage>
        <taxon>Bacteria</taxon>
        <taxon>Pseudomonadati</taxon>
        <taxon>Bacteroidota</taxon>
        <taxon>Bacteroidia</taxon>
        <taxon>Bacteroidales</taxon>
        <taxon>Barnesiellaceae</taxon>
        <taxon>Coprobacter</taxon>
    </lineage>
</organism>
<keyword evidence="10" id="KW-1185">Reference proteome</keyword>
<dbReference type="KEGG" id="copr:Cop2CBH44_30340"/>
<dbReference type="GO" id="GO:0008113">
    <property type="term" value="F:peptide-methionine (S)-S-oxide reductase activity"/>
    <property type="evidence" value="ECO:0007669"/>
    <property type="project" value="UniProtKB-UniRule"/>
</dbReference>
<dbReference type="InterPro" id="IPR050162">
    <property type="entry name" value="MsrA_MetSO_reductase"/>
</dbReference>
<dbReference type="HAMAP" id="MF_01401">
    <property type="entry name" value="MsrA"/>
    <property type="match status" value="1"/>
</dbReference>
<keyword evidence="2" id="KW-0511">Multifunctional enzyme</keyword>
<dbReference type="GO" id="GO:0033743">
    <property type="term" value="F:peptide-methionine (R)-S-oxide reductase activity"/>
    <property type="evidence" value="ECO:0007669"/>
    <property type="project" value="UniProtKB-EC"/>
</dbReference>
<dbReference type="Pfam" id="PF01641">
    <property type="entry name" value="SelR"/>
    <property type="match status" value="1"/>
</dbReference>
<sequence length="283" mass="33024">MDFNDLSYKKTYVALHNSCNQSLKEGNDNSYEDETYNCKNCNTPLFSLKNKLASRIGWFSFANAIPGKIRHQPVTENIRSEIFCNCCGTFLGYIFFSERLSSNGFRYFINALSVKIKNKNPETVIQTAWLAGGSFWGIEYYLKKLNGVLYTTVGYMGGEIENPTYKQVCTQTTGHYETVEIQYEPRKLSYEKLLKYFFEIHDFTQTNGQNSDIGPQYRSAIFWSTPEEKDIAIKLMKRLSQMGFKVATQLLLATKFWPAENYHQDYYMHKQDQPHSHKYHKIF</sequence>
<feature type="domain" description="MsrB" evidence="8">
    <location>
        <begin position="1"/>
        <end position="119"/>
    </location>
</feature>
<dbReference type="RefSeq" id="WP_200755148.1">
    <property type="nucleotide sequence ID" value="NZ_AP023322.1"/>
</dbReference>
<dbReference type="Gene3D" id="3.30.1060.10">
    <property type="entry name" value="Peptide methionine sulphoxide reductase MsrA"/>
    <property type="match status" value="1"/>
</dbReference>
<evidence type="ECO:0000256" key="3">
    <source>
        <dbReference type="ARBA" id="ARBA00024679"/>
    </source>
</evidence>
<name>A0A7G1I254_9BACT</name>
<evidence type="ECO:0000256" key="1">
    <source>
        <dbReference type="ARBA" id="ARBA00023002"/>
    </source>
</evidence>
<evidence type="ECO:0000259" key="8">
    <source>
        <dbReference type="PROSITE" id="PS51790"/>
    </source>
</evidence>
<dbReference type="InterPro" id="IPR002569">
    <property type="entry name" value="Met_Sox_Rdtase_MsrA_dom"/>
</dbReference>
<evidence type="ECO:0000256" key="2">
    <source>
        <dbReference type="ARBA" id="ARBA00023268"/>
    </source>
</evidence>
<evidence type="ECO:0000256" key="5">
    <source>
        <dbReference type="ARBA" id="ARBA00048488"/>
    </source>
</evidence>
<dbReference type="EMBL" id="AP023322">
    <property type="protein sequence ID" value="BCI64681.1"/>
    <property type="molecule type" value="Genomic_DNA"/>
</dbReference>
<reference evidence="10" key="1">
    <citation type="submission" date="2020-07" db="EMBL/GenBank/DDBJ databases">
        <title>Complete genome sequencing of Coprobacter sp. strain 2CBH44.</title>
        <authorList>
            <person name="Sakamoto M."/>
            <person name="Murakami T."/>
            <person name="Mori H."/>
        </authorList>
    </citation>
    <scope>NUCLEOTIDE SEQUENCE [LARGE SCALE GENOMIC DNA]</scope>
    <source>
        <strain evidence="10">2CBH44</strain>
    </source>
</reference>
<dbReference type="InterPro" id="IPR036509">
    <property type="entry name" value="Met_Sox_Rdtase_MsrA_sf"/>
</dbReference>